<dbReference type="AlphaFoldDB" id="A0A3G8ZJ24"/>
<dbReference type="OrthoDB" id="5180791at2"/>
<dbReference type="KEGG" id="nak:EH165_02955"/>
<dbReference type="InterPro" id="IPR047682">
    <property type="entry name" value="SepH-like"/>
</dbReference>
<dbReference type="NCBIfam" id="NF040712">
    <property type="entry name" value="SepH"/>
    <property type="match status" value="1"/>
</dbReference>
<evidence type="ECO:0000313" key="3">
    <source>
        <dbReference type="EMBL" id="AZI57273.1"/>
    </source>
</evidence>
<dbReference type="Pfam" id="PF11268">
    <property type="entry name" value="DUF3071"/>
    <property type="match status" value="1"/>
</dbReference>
<dbReference type="InterPro" id="IPR021421">
    <property type="entry name" value="DUF3071"/>
</dbReference>
<evidence type="ECO:0000259" key="2">
    <source>
        <dbReference type="Pfam" id="PF11268"/>
    </source>
</evidence>
<evidence type="ECO:0000256" key="1">
    <source>
        <dbReference type="SAM" id="MobiDB-lite"/>
    </source>
</evidence>
<evidence type="ECO:0000313" key="4">
    <source>
        <dbReference type="Proteomes" id="UP000268084"/>
    </source>
</evidence>
<protein>
    <submittedName>
        <fullName evidence="3">DUF3071 domain-containing protein</fullName>
    </submittedName>
</protein>
<dbReference type="Proteomes" id="UP000268084">
    <property type="component" value="Chromosome"/>
</dbReference>
<feature type="compositionally biased region" description="Basic and acidic residues" evidence="1">
    <location>
        <begin position="263"/>
        <end position="277"/>
    </location>
</feature>
<proteinExistence type="predicted"/>
<name>A0A3G8ZJ24_9ACTN</name>
<keyword evidence="4" id="KW-1185">Reference proteome</keyword>
<dbReference type="EMBL" id="CP034170">
    <property type="protein sequence ID" value="AZI57273.1"/>
    <property type="molecule type" value="Genomic_DNA"/>
</dbReference>
<dbReference type="RefSeq" id="WP_124797958.1">
    <property type="nucleotide sequence ID" value="NZ_CP034170.1"/>
</dbReference>
<sequence length="304" mass="32168">MRALRVLGLAVDGVSLVCEEPESGDQFAIPADERLRAAARGDVSRLGQLEIELEPQLRPRDIQAKVRAGASIEEVAALAGSDVSRIERFAYPVLMERAAMADVAKSAHPVIGGEVSPRSIEAMVTEILHERGHGGPLLWDSYREEGSGWILKLTWQVGRSDNTARWTFSGPSSGSLNAADENATELMDPAPRPLRTVREQLVPAAPAGRPLPNPLQLTAAEESAPTMPLMPASLSDGAGSGAGANRVAAALAHTTDNGTTATDRAHSKAPAHTEDQQGVKAKKPARPAMPSWEDVLLGVRSSGH</sequence>
<organism evidence="3 4">
    <name type="scientific">Nakamurella antarctica</name>
    <dbReference type="NCBI Taxonomy" id="1902245"/>
    <lineage>
        <taxon>Bacteria</taxon>
        <taxon>Bacillati</taxon>
        <taxon>Actinomycetota</taxon>
        <taxon>Actinomycetes</taxon>
        <taxon>Nakamurellales</taxon>
        <taxon>Nakamurellaceae</taxon>
        <taxon>Nakamurella</taxon>
    </lineage>
</organism>
<feature type="domain" description="DUF3071" evidence="2">
    <location>
        <begin position="1"/>
        <end position="168"/>
    </location>
</feature>
<gene>
    <name evidence="3" type="ORF">EH165_02955</name>
</gene>
<reference evidence="3 4" key="2">
    <citation type="submission" date="2018-12" db="EMBL/GenBank/DDBJ databases">
        <title>Nakamurella antarcticus sp. nov., isolated from Antarctica South Shetland Islands soil.</title>
        <authorList>
            <person name="Peng F."/>
        </authorList>
    </citation>
    <scope>NUCLEOTIDE SEQUENCE [LARGE SCALE GENOMIC DNA]</scope>
    <source>
        <strain evidence="3 4">S14-144</strain>
    </source>
</reference>
<reference evidence="3 4" key="1">
    <citation type="submission" date="2018-11" db="EMBL/GenBank/DDBJ databases">
        <authorList>
            <person name="Da X."/>
        </authorList>
    </citation>
    <scope>NUCLEOTIDE SEQUENCE [LARGE SCALE GENOMIC DNA]</scope>
    <source>
        <strain evidence="3 4">S14-144</strain>
    </source>
</reference>
<accession>A0A3G8ZJ24</accession>
<feature type="region of interest" description="Disordered" evidence="1">
    <location>
        <begin position="257"/>
        <end position="304"/>
    </location>
</feature>